<feature type="domain" description="Ig-like" evidence="4">
    <location>
        <begin position="455"/>
        <end position="538"/>
    </location>
</feature>
<dbReference type="InterPro" id="IPR003598">
    <property type="entry name" value="Ig_sub2"/>
</dbReference>
<dbReference type="InterPro" id="IPR013106">
    <property type="entry name" value="Ig_V-set"/>
</dbReference>
<keyword evidence="2" id="KW-0393">Immunoglobulin domain</keyword>
<dbReference type="InterPro" id="IPR013098">
    <property type="entry name" value="Ig_I-set"/>
</dbReference>
<dbReference type="InterPro" id="IPR036179">
    <property type="entry name" value="Ig-like_dom_sf"/>
</dbReference>
<comment type="caution">
    <text evidence="5">The sequence shown here is derived from an EMBL/GenBank/DDBJ whole genome shotgun (WGS) entry which is preliminary data.</text>
</comment>
<proteinExistence type="predicted"/>
<keyword evidence="3" id="KW-1133">Transmembrane helix</keyword>
<dbReference type="SUPFAM" id="SSF48726">
    <property type="entry name" value="Immunoglobulin"/>
    <property type="match status" value="13"/>
</dbReference>
<dbReference type="CDD" id="cd00096">
    <property type="entry name" value="Ig"/>
    <property type="match status" value="2"/>
</dbReference>
<feature type="domain" description="Ig-like" evidence="4">
    <location>
        <begin position="566"/>
        <end position="646"/>
    </location>
</feature>
<dbReference type="Gene3D" id="2.60.40.10">
    <property type="entry name" value="Immunoglobulins"/>
    <property type="match status" value="17"/>
</dbReference>
<feature type="domain" description="Ig-like" evidence="4">
    <location>
        <begin position="735"/>
        <end position="833"/>
    </location>
</feature>
<evidence type="ECO:0000256" key="3">
    <source>
        <dbReference type="SAM" id="Phobius"/>
    </source>
</evidence>
<name>A0A8J4UW56_CLAMG</name>
<feature type="domain" description="Ig-like" evidence="4">
    <location>
        <begin position="1537"/>
        <end position="1617"/>
    </location>
</feature>
<gene>
    <name evidence="5" type="ORF">DAT39_001395</name>
</gene>
<sequence>TGDQFDFVPIGLHAGFIHIFLILIIIIIIIIAVTRRPSAQFMECSDLVLDPPELVVRYGDPVSVSCRSLSEYTDLGWIVSLGKVSSLDNQTVIWKTDNLTDWEIQPVCYKILNGVQCRSILPLTVYKLPDEVSFSIVNHVGPMVEGRKYELQCDVYNFAPVNVLAVFWYKGEELLKNRGFTDLPTKTPSNRSISHKITAGRDDGEAQYWCEAKLKLGPAGPQPSPIIKSNLLKVAVHYKPVIKNCSAWSPMINTPLSAYPHNVTGNPTPDITWHRDKSPVSPDMILSRNDSGTYGLLAINKMGKAPCAIKITVEYAPTFKCPAIYEGREHDSFLDKCSVMASPVANISWEKDGKMVNPLQNLTRRDSGLYMITAVNKHGVEKHSLTVNVLYGPEIEPGNSSHVMQKDSKALRTWMLSPGWVLANQPLLQVHLKDWNGQEAFADYDSFDMECEKLPDKVSFSIVNYIGRVIEGRKYELQCDVYNFAPVNVLAVFWYKGEELLKNRGFADLPTKTPSNKTVSHKITAGRDEGEAQYWCEAKLKLGPAGPQPSPIIKSNLLKVAVHYGPEIEPGNSSHVMQKGETVSLSCTAEGNPEPEVTWSFQSQTKATGRRQTTLTISEATFVDDGLYTCTAMNDLGNDTRTVKVHVEGDCPIEIQPVKLVVEFGASASANCSTSTTHHGMGWEASQGPVDMEENVQLITWRVDRLTHYDIQPLCYMNIDEQCSRNLPVIVYKRPDRVSISTVDHTGLMTEGRQYTLLCHVHNVAPVRLLTVNWYKGPHLVKRESFSDGTKFPANKNAALQISPSKDDDGVQYRCEAELNLGPEGPQPPPKVTSDPLHITAHRDCPIKIQPVKLVVEFGASASANCSTSTTHHGMGWEASQGPVDMEENVQLITWRVDRLTHWDIKPFCFMNIEAQCSRNLPVIVYKRPDRVSISTVDHTGLMTEGRQYTLLCHVHNVAPVRLLTVNWYKGPHLVKRESFSDGTKFPANKNAALQISPSKDDDGVQYRCEAELNLGPEGPQPPPKVTSDPLHITAHRDCPIKIQPVKLVVEFGASALANCSTSTTHHGMGWEASQGPVDMEENVQLITWRVDRLTHWDIKPFCFMNIEAQCSRNLPVIVYKRPDRVSISTVGHTGLMTEGRQYTLLCHVHNVAPVRLLTVNWYKGPHLVKRESFSNETKFPDNINAALQISPSKDDDGVQYKCEAELNLGPEGPQPPPKVTSDPLNITVHYKPETNCLNWSPMINTPLSSYPYKVAGNPTPDIIWHRDESLVSSDMILSRNDSGRYTFFASNLMGNASCVLSITVEYAPTFACPPSYEGREHDSFLDKCSVMASPEATVTWEKNGKMVNRLHHLTKGDSGSYVITATNKYGTEKHNLTIDVLYKPEINCLNWSPMINTPLSSYPYKVTGNPTPDIIWHRDESLVSSDVILSRNDSGRYTLFASNRMGNASCVINVKMEYAPTFACPPSYEGREHDSFLDKCSVMASPEATVTWEKDGKMVNRLHHLTKGDSGSYVITATNKHGTQQHSLTVDVLYGAKIQHISPSVGVNVGKKVSLQCTAEGYPIPEVMWSFQNQNITTRRHQTTLNIDKAKRSDAGQYTCIAINDLGSDAKTISLTVA</sequence>
<dbReference type="OrthoDB" id="5843397at2759"/>
<dbReference type="Proteomes" id="UP000727407">
    <property type="component" value="Unassembled WGS sequence"/>
</dbReference>
<reference evidence="5" key="1">
    <citation type="submission" date="2020-07" db="EMBL/GenBank/DDBJ databases">
        <title>Clarias magur genome sequencing, assembly and annotation.</title>
        <authorList>
            <person name="Kushwaha B."/>
            <person name="Kumar R."/>
            <person name="Das P."/>
            <person name="Joshi C.G."/>
            <person name="Kumar D."/>
            <person name="Nagpure N.S."/>
            <person name="Pandey M."/>
            <person name="Agarwal S."/>
            <person name="Srivastava S."/>
            <person name="Singh M."/>
            <person name="Sahoo L."/>
            <person name="Jayasankar P."/>
            <person name="Meher P.K."/>
            <person name="Koringa P.G."/>
            <person name="Iquebal M.A."/>
            <person name="Das S.P."/>
            <person name="Bit A."/>
            <person name="Patnaik S."/>
            <person name="Patel N."/>
            <person name="Shah T.M."/>
            <person name="Hinsu A."/>
            <person name="Jena J.K."/>
        </authorList>
    </citation>
    <scope>NUCLEOTIDE SEQUENCE</scope>
    <source>
        <strain evidence="5">CIFAMagur01</strain>
        <tissue evidence="5">Testis</tissue>
    </source>
</reference>
<dbReference type="InterPro" id="IPR047012">
    <property type="entry name" value="ICAM_VCAM"/>
</dbReference>
<dbReference type="Pfam" id="PF13927">
    <property type="entry name" value="Ig_3"/>
    <property type="match status" value="1"/>
</dbReference>
<dbReference type="PROSITE" id="PS50835">
    <property type="entry name" value="IG_LIKE"/>
    <property type="match status" value="7"/>
</dbReference>
<dbReference type="SMART" id="SM00408">
    <property type="entry name" value="IGc2"/>
    <property type="match status" value="8"/>
</dbReference>
<dbReference type="GO" id="GO:0005178">
    <property type="term" value="F:integrin binding"/>
    <property type="evidence" value="ECO:0007669"/>
    <property type="project" value="InterPro"/>
</dbReference>
<dbReference type="GO" id="GO:0007155">
    <property type="term" value="P:cell adhesion"/>
    <property type="evidence" value="ECO:0007669"/>
    <property type="project" value="InterPro"/>
</dbReference>
<keyword evidence="6" id="KW-1185">Reference proteome</keyword>
<dbReference type="InterPro" id="IPR003599">
    <property type="entry name" value="Ig_sub"/>
</dbReference>
<evidence type="ECO:0000313" key="6">
    <source>
        <dbReference type="Proteomes" id="UP000727407"/>
    </source>
</evidence>
<dbReference type="Pfam" id="PF03921">
    <property type="entry name" value="ICAM_N"/>
    <property type="match status" value="1"/>
</dbReference>
<dbReference type="PANTHER" id="PTHR13771">
    <property type="entry name" value="INTERCELLULAR ADHESION MOLECULE"/>
    <property type="match status" value="1"/>
</dbReference>
<dbReference type="PANTHER" id="PTHR13771:SF9">
    <property type="entry name" value="INTERCELLULAR ADHESION MOLECULE 5"/>
    <property type="match status" value="1"/>
</dbReference>
<feature type="domain" description="Ig-like" evidence="4">
    <location>
        <begin position="1123"/>
        <end position="1221"/>
    </location>
</feature>
<dbReference type="InterPro" id="IPR013768">
    <property type="entry name" value="ICAM_N"/>
</dbReference>
<feature type="non-terminal residue" evidence="5">
    <location>
        <position position="1"/>
    </location>
</feature>
<evidence type="ECO:0000256" key="2">
    <source>
        <dbReference type="ARBA" id="ARBA00023319"/>
    </source>
</evidence>
<keyword evidence="3" id="KW-0472">Membrane</keyword>
<dbReference type="FunFam" id="2.60.40.10:FF:000032">
    <property type="entry name" value="palladin isoform X1"/>
    <property type="match status" value="2"/>
</dbReference>
<evidence type="ECO:0000259" key="4">
    <source>
        <dbReference type="PROSITE" id="PS50835"/>
    </source>
</evidence>
<dbReference type="SMART" id="SM00406">
    <property type="entry name" value="IGv"/>
    <property type="match status" value="2"/>
</dbReference>
<dbReference type="InterPro" id="IPR007110">
    <property type="entry name" value="Ig-like_dom"/>
</dbReference>
<evidence type="ECO:0000313" key="5">
    <source>
        <dbReference type="EMBL" id="KAF5908817.1"/>
    </source>
</evidence>
<organism evidence="5 6">
    <name type="scientific">Clarias magur</name>
    <name type="common">Asian catfish</name>
    <name type="synonym">Macropteronotus magur</name>
    <dbReference type="NCBI Taxonomy" id="1594786"/>
    <lineage>
        <taxon>Eukaryota</taxon>
        <taxon>Metazoa</taxon>
        <taxon>Chordata</taxon>
        <taxon>Craniata</taxon>
        <taxon>Vertebrata</taxon>
        <taxon>Euteleostomi</taxon>
        <taxon>Actinopterygii</taxon>
        <taxon>Neopterygii</taxon>
        <taxon>Teleostei</taxon>
        <taxon>Ostariophysi</taxon>
        <taxon>Siluriformes</taxon>
        <taxon>Clariidae</taxon>
        <taxon>Clarias</taxon>
    </lineage>
</organism>
<dbReference type="InterPro" id="IPR013783">
    <property type="entry name" value="Ig-like_fold"/>
</dbReference>
<accession>A0A8J4UW56</accession>
<protein>
    <submittedName>
        <fullName evidence="5">Intercellular adhesion molecule 5 isoform X1</fullName>
    </submittedName>
</protein>
<evidence type="ECO:0000256" key="1">
    <source>
        <dbReference type="ARBA" id="ARBA00023157"/>
    </source>
</evidence>
<dbReference type="EMBL" id="QNUK01000010">
    <property type="protein sequence ID" value="KAF5908817.1"/>
    <property type="molecule type" value="Genomic_DNA"/>
</dbReference>
<dbReference type="SMART" id="SM00409">
    <property type="entry name" value="IG"/>
    <property type="match status" value="10"/>
</dbReference>
<keyword evidence="3" id="KW-0812">Transmembrane</keyword>
<feature type="domain" description="Ig-like" evidence="4">
    <location>
        <begin position="929"/>
        <end position="1027"/>
    </location>
</feature>
<dbReference type="Pfam" id="PF07679">
    <property type="entry name" value="I-set"/>
    <property type="match status" value="1"/>
</dbReference>
<feature type="non-terminal residue" evidence="5">
    <location>
        <position position="1619"/>
    </location>
</feature>
<feature type="domain" description="Ig-like" evidence="4">
    <location>
        <begin position="1461"/>
        <end position="1532"/>
    </location>
</feature>
<keyword evidence="1" id="KW-1015">Disulfide bond</keyword>
<feature type="transmembrane region" description="Helical" evidence="3">
    <location>
        <begin position="12"/>
        <end position="33"/>
    </location>
</feature>